<name>A0ABV2JZT2_9GAMM</name>
<reference evidence="2 3" key="1">
    <citation type="submission" date="2024-06" db="EMBL/GenBank/DDBJ databases">
        <title>Sorghum-associated microbial communities from plants grown in Nebraska, USA.</title>
        <authorList>
            <person name="Schachtman D."/>
        </authorList>
    </citation>
    <scope>NUCLEOTIDE SEQUENCE [LARGE SCALE GENOMIC DNA]</scope>
    <source>
        <strain evidence="2 3">1073</strain>
    </source>
</reference>
<sequence>MDKAMQFCYNDAATPCAERGTVNKYGISKFSISLSIALLAASFGAPVVAHADSLLVNRVQQEKDMDLPGRGMSMAEVEKKYGAPQRKLSPRGGDSDKHPVINRWDYANFIVYFEKSHVIHAVLNTPAGNNTNPASVN</sequence>
<dbReference type="Proteomes" id="UP001549184">
    <property type="component" value="Unassembled WGS sequence"/>
</dbReference>
<dbReference type="EMBL" id="JBEPMU010000006">
    <property type="protein sequence ID" value="MET3654324.1"/>
    <property type="molecule type" value="Genomic_DNA"/>
</dbReference>
<evidence type="ECO:0000313" key="2">
    <source>
        <dbReference type="EMBL" id="MET3654324.1"/>
    </source>
</evidence>
<accession>A0ABV2JZT2</accession>
<gene>
    <name evidence="2" type="ORF">ABIC75_004062</name>
</gene>
<evidence type="ECO:0000256" key="1">
    <source>
        <dbReference type="SAM" id="MobiDB-lite"/>
    </source>
</evidence>
<keyword evidence="3" id="KW-1185">Reference proteome</keyword>
<comment type="caution">
    <text evidence="2">The sequence shown here is derived from an EMBL/GenBank/DDBJ whole genome shotgun (WGS) entry which is preliminary data.</text>
</comment>
<proteinExistence type="predicted"/>
<protein>
    <recommendedName>
        <fullName evidence="4">Lipoprotein SmpA/OmlA domain-containing protein</fullName>
    </recommendedName>
</protein>
<evidence type="ECO:0008006" key="4">
    <source>
        <dbReference type="Google" id="ProtNLM"/>
    </source>
</evidence>
<evidence type="ECO:0000313" key="3">
    <source>
        <dbReference type="Proteomes" id="UP001549184"/>
    </source>
</evidence>
<organism evidence="2 3">
    <name type="scientific">Dyella japonica</name>
    <dbReference type="NCBI Taxonomy" id="231455"/>
    <lineage>
        <taxon>Bacteria</taxon>
        <taxon>Pseudomonadati</taxon>
        <taxon>Pseudomonadota</taxon>
        <taxon>Gammaproteobacteria</taxon>
        <taxon>Lysobacterales</taxon>
        <taxon>Rhodanobacteraceae</taxon>
        <taxon>Dyella</taxon>
    </lineage>
</organism>
<feature type="region of interest" description="Disordered" evidence="1">
    <location>
        <begin position="79"/>
        <end position="98"/>
    </location>
</feature>